<dbReference type="InterPro" id="IPR024709">
    <property type="entry name" value="FucosylTrfase_pln"/>
</dbReference>
<sequence length="609" mass="69136">MMGIRSRNRSRQGALCPAISTISVVCFGALLLLAVLSVLSGRLLDIDSDSRNRSEPSRGSAQIFQFEDEDSPIIEEENVTQPLVQKSLVVPDQWDTSAPHVWDSENAEYYYGCSEPSEDYQSGPSSAINGYLLIAASGGLNQQRTGITDSIVVARLLNATLVVPQLDHRSYWKDSSNFSDIFDVDWFIKSVAPDVKVVKELPEGERKYLLKQLTSLRVPRKVTPHYYLTRILPTLRKKHFIRLTKFDYRLANRIDTDYQKLRCRTNYKALRFTPSIQNMGQMLVDRMRAKGGRYIALHLRYESDMLAFSGCYYGGGEKEKKELGAIRKRWKTLHYHDPERERRNGKCPLTPEEVGLMLRALGYGNDSYLYVASGEVYNGEASLAPLKALFPNYFTKETISSKMELKPFKKFSSQMAAIDYIVCSQSDVFVANNNGNMARILAGERRFNGHKRTIRPNAKKLGRLLPARHNMTWEEFAETVQHVQKGFMGDPMEARPGRGEFHENPAACICEKPEAQEKLRHWREQQAKKPKKVQEATEIKAQDPVIPVEDRIEAEEEDDEEVPLVIEDEQAGEEIEGGAVEDLLLENESTNEQESAEGAADDEEEGDNY</sequence>
<dbReference type="Proteomes" id="UP000822688">
    <property type="component" value="Chromosome 10"/>
</dbReference>
<dbReference type="PANTHER" id="PTHR31818">
    <property type="entry name" value="O-FUCOSYLTRANSFERASE 16"/>
    <property type="match status" value="1"/>
</dbReference>
<evidence type="ECO:0000256" key="4">
    <source>
        <dbReference type="ARBA" id="ARBA00023253"/>
    </source>
</evidence>
<name>A0A8T0GNH9_CERPU</name>
<dbReference type="GO" id="GO:0006004">
    <property type="term" value="P:fucose metabolic process"/>
    <property type="evidence" value="ECO:0007669"/>
    <property type="project" value="UniProtKB-KW"/>
</dbReference>
<gene>
    <name evidence="8" type="ORF">KC19_10G127600</name>
</gene>
<dbReference type="PANTHER" id="PTHR31818:SF1">
    <property type="entry name" value="O-FUCOSYLTRANSFERASE 16"/>
    <property type="match status" value="1"/>
</dbReference>
<evidence type="ECO:0000256" key="7">
    <source>
        <dbReference type="SAM" id="MobiDB-lite"/>
    </source>
</evidence>
<reference evidence="8" key="1">
    <citation type="submission" date="2020-06" db="EMBL/GenBank/DDBJ databases">
        <title>WGS assembly of Ceratodon purpureus strain R40.</title>
        <authorList>
            <person name="Carey S.B."/>
            <person name="Jenkins J."/>
            <person name="Shu S."/>
            <person name="Lovell J.T."/>
            <person name="Sreedasyam A."/>
            <person name="Maumus F."/>
            <person name="Tiley G.P."/>
            <person name="Fernandez-Pozo N."/>
            <person name="Barry K."/>
            <person name="Chen C."/>
            <person name="Wang M."/>
            <person name="Lipzen A."/>
            <person name="Daum C."/>
            <person name="Saski C.A."/>
            <person name="Payton A.C."/>
            <person name="Mcbreen J.C."/>
            <person name="Conrad R.E."/>
            <person name="Kollar L.M."/>
            <person name="Olsson S."/>
            <person name="Huttunen S."/>
            <person name="Landis J.B."/>
            <person name="Wickett N.J."/>
            <person name="Johnson M.G."/>
            <person name="Rensing S.A."/>
            <person name="Grimwood J."/>
            <person name="Schmutz J."/>
            <person name="Mcdaniel S.F."/>
        </authorList>
    </citation>
    <scope>NUCLEOTIDE SEQUENCE</scope>
    <source>
        <strain evidence="8">R40</strain>
    </source>
</reference>
<keyword evidence="4" id="KW-0294">Fucose metabolism</keyword>
<keyword evidence="3" id="KW-0808">Transferase</keyword>
<dbReference type="InterPro" id="IPR019378">
    <property type="entry name" value="GDP-Fuc_O-FucTrfase"/>
</dbReference>
<accession>A0A8T0GNH9</accession>
<dbReference type="AlphaFoldDB" id="A0A8T0GNH9"/>
<evidence type="ECO:0000256" key="1">
    <source>
        <dbReference type="ARBA" id="ARBA00007737"/>
    </source>
</evidence>
<dbReference type="PIRSF" id="PIRSF009360">
    <property type="entry name" value="UCP009360"/>
    <property type="match status" value="1"/>
</dbReference>
<evidence type="ECO:0000256" key="6">
    <source>
        <dbReference type="ARBA" id="ARBA00030350"/>
    </source>
</evidence>
<dbReference type="Gene3D" id="3.40.50.11350">
    <property type="match status" value="1"/>
</dbReference>
<feature type="compositionally biased region" description="Basic and acidic residues" evidence="7">
    <location>
        <begin position="523"/>
        <end position="541"/>
    </location>
</feature>
<evidence type="ECO:0000256" key="5">
    <source>
        <dbReference type="ARBA" id="ARBA00023277"/>
    </source>
</evidence>
<evidence type="ECO:0000313" key="9">
    <source>
        <dbReference type="Proteomes" id="UP000822688"/>
    </source>
</evidence>
<evidence type="ECO:0000256" key="3">
    <source>
        <dbReference type="ARBA" id="ARBA00022679"/>
    </source>
</evidence>
<feature type="region of interest" description="Disordered" evidence="7">
    <location>
        <begin position="523"/>
        <end position="609"/>
    </location>
</feature>
<evidence type="ECO:0000256" key="2">
    <source>
        <dbReference type="ARBA" id="ARBA00022676"/>
    </source>
</evidence>
<evidence type="ECO:0000313" key="8">
    <source>
        <dbReference type="EMBL" id="KAG0559764.1"/>
    </source>
</evidence>
<comment type="caution">
    <text evidence="8">The sequence shown here is derived from an EMBL/GenBank/DDBJ whole genome shotgun (WGS) entry which is preliminary data.</text>
</comment>
<proteinExistence type="inferred from homology"/>
<protein>
    <recommendedName>
        <fullName evidence="6">O-fucosyltransferase family protein</fullName>
    </recommendedName>
</protein>
<dbReference type="EMBL" id="CM026431">
    <property type="protein sequence ID" value="KAG0559764.1"/>
    <property type="molecule type" value="Genomic_DNA"/>
</dbReference>
<feature type="compositionally biased region" description="Acidic residues" evidence="7">
    <location>
        <begin position="552"/>
        <end position="576"/>
    </location>
</feature>
<comment type="similarity">
    <text evidence="1">Belongs to the glycosyltransferase GT106 family.</text>
</comment>
<organism evidence="8 9">
    <name type="scientific">Ceratodon purpureus</name>
    <name type="common">Fire moss</name>
    <name type="synonym">Dicranum purpureum</name>
    <dbReference type="NCBI Taxonomy" id="3225"/>
    <lineage>
        <taxon>Eukaryota</taxon>
        <taxon>Viridiplantae</taxon>
        <taxon>Streptophyta</taxon>
        <taxon>Embryophyta</taxon>
        <taxon>Bryophyta</taxon>
        <taxon>Bryophytina</taxon>
        <taxon>Bryopsida</taxon>
        <taxon>Dicranidae</taxon>
        <taxon>Pseudoditrichales</taxon>
        <taxon>Ditrichaceae</taxon>
        <taxon>Ceratodon</taxon>
    </lineage>
</organism>
<feature type="compositionally biased region" description="Acidic residues" evidence="7">
    <location>
        <begin position="583"/>
        <end position="609"/>
    </location>
</feature>
<dbReference type="CDD" id="cd11299">
    <property type="entry name" value="O-FucT_plant"/>
    <property type="match status" value="1"/>
</dbReference>
<dbReference type="Pfam" id="PF10250">
    <property type="entry name" value="O-FucT"/>
    <property type="match status" value="1"/>
</dbReference>
<keyword evidence="9" id="KW-1185">Reference proteome</keyword>
<keyword evidence="5" id="KW-0119">Carbohydrate metabolism</keyword>
<keyword evidence="2" id="KW-0328">Glycosyltransferase</keyword>
<dbReference type="GO" id="GO:0016757">
    <property type="term" value="F:glycosyltransferase activity"/>
    <property type="evidence" value="ECO:0007669"/>
    <property type="project" value="UniProtKB-KW"/>
</dbReference>